<organism evidence="2">
    <name type="scientific">uncultured Caudovirales phage</name>
    <dbReference type="NCBI Taxonomy" id="2100421"/>
    <lineage>
        <taxon>Viruses</taxon>
        <taxon>Duplodnaviria</taxon>
        <taxon>Heunggongvirae</taxon>
        <taxon>Uroviricota</taxon>
        <taxon>Caudoviricetes</taxon>
        <taxon>Peduoviridae</taxon>
        <taxon>Maltschvirus</taxon>
        <taxon>Maltschvirus maltsch</taxon>
    </lineage>
</organism>
<accession>A0A6J7WG28</accession>
<reference evidence="2" key="1">
    <citation type="submission" date="2020-05" db="EMBL/GenBank/DDBJ databases">
        <authorList>
            <person name="Chiriac C."/>
            <person name="Salcher M."/>
            <person name="Ghai R."/>
            <person name="Kavagutti S V."/>
        </authorList>
    </citation>
    <scope>NUCLEOTIDE SEQUENCE</scope>
</reference>
<dbReference type="EMBL" id="LR798239">
    <property type="protein sequence ID" value="CAB5212658.1"/>
    <property type="molecule type" value="Genomic_DNA"/>
</dbReference>
<sequence>MSITQITAGLIADGAVTANTLNSTQTFTVNNLTVTNTASVVTLVFADNTVQTTAYTGTNAQAYDQSLNTFNSVTFTNVTVGEGAFIGGSKVLLNNSSGTSLVQIEENYGIWINYDNHNGNPGWRLPWLGGSAGQVLTQSGFGGIAVFRDPPGTNYDQSLNTYDDVIFHDITSTGTISSENFYVGGTEGGSTLYNNNGEFLISNGGHDMMTINFNAQYYNDQEVGAVTFNSGRFGISNEATGPMIEALPDKTTFYTPIVATTASFNDTVNIVNTLTVGNYSIAPVDGVAGQALVTDGMGNVSFQNIVPSLDFGSFIAPAGFTLDMGRFI</sequence>
<protein>
    <submittedName>
        <fullName evidence="2">Uncharacterized protein</fullName>
    </submittedName>
</protein>
<name>A0A6J7WG28_9CAUD</name>
<gene>
    <name evidence="2" type="ORF">UFOVP186_40</name>
    <name evidence="1" type="ORF">UFOVP94_3</name>
</gene>
<dbReference type="EMBL" id="LR796212">
    <property type="protein sequence ID" value="CAB4127574.1"/>
    <property type="molecule type" value="Genomic_DNA"/>
</dbReference>
<evidence type="ECO:0000313" key="1">
    <source>
        <dbReference type="EMBL" id="CAB4127574.1"/>
    </source>
</evidence>
<proteinExistence type="predicted"/>
<evidence type="ECO:0000313" key="2">
    <source>
        <dbReference type="EMBL" id="CAB5212658.1"/>
    </source>
</evidence>